<evidence type="ECO:0000256" key="1">
    <source>
        <dbReference type="ARBA" id="ARBA00004123"/>
    </source>
</evidence>
<accession>L8YID4</accession>
<evidence type="ECO:0000256" key="8">
    <source>
        <dbReference type="ARBA" id="ARBA00023054"/>
    </source>
</evidence>
<keyword evidence="6" id="KW-0597">Phosphoprotein</keyword>
<dbReference type="InterPro" id="IPR035892">
    <property type="entry name" value="C2_domain_sf"/>
</dbReference>
<feature type="compositionally biased region" description="Low complexity" evidence="15">
    <location>
        <begin position="161"/>
        <end position="176"/>
    </location>
</feature>
<feature type="compositionally biased region" description="Basic and acidic residues" evidence="15">
    <location>
        <begin position="1164"/>
        <end position="1174"/>
    </location>
</feature>
<dbReference type="InParanoid" id="L8YID4"/>
<dbReference type="Gene3D" id="2.60.40.150">
    <property type="entry name" value="C2 domain"/>
    <property type="match status" value="1"/>
</dbReference>
<gene>
    <name evidence="17" type="ORF">TREES_T100001213</name>
</gene>
<comment type="subcellular location">
    <subcellularLocation>
        <location evidence="2">Cytoplasm</location>
        <location evidence="2">Cytoskeleton</location>
        <location evidence="2">Microtubule organizing center</location>
        <location evidence="2">Centrosome</location>
    </subcellularLocation>
    <subcellularLocation>
        <location evidence="1">Nucleus</location>
    </subcellularLocation>
</comment>
<keyword evidence="7" id="KW-0805">Transcription regulation</keyword>
<dbReference type="GO" id="GO:0001227">
    <property type="term" value="F:DNA-binding transcription repressor activity, RNA polymerase II-specific"/>
    <property type="evidence" value="ECO:0007669"/>
    <property type="project" value="InterPro"/>
</dbReference>
<evidence type="ECO:0000313" key="17">
    <source>
        <dbReference type="EMBL" id="ELV14331.1"/>
    </source>
</evidence>
<evidence type="ECO:0000259" key="16">
    <source>
        <dbReference type="PROSITE" id="PS50004"/>
    </source>
</evidence>
<dbReference type="InterPro" id="IPR039725">
    <property type="entry name" value="CC2D1A/B"/>
</dbReference>
<dbReference type="InterPro" id="IPR037772">
    <property type="entry name" value="C2_Freud"/>
</dbReference>
<evidence type="ECO:0000256" key="3">
    <source>
        <dbReference type="ARBA" id="ARBA00010672"/>
    </source>
</evidence>
<dbReference type="STRING" id="246437.L8YID4"/>
<sequence>MEAIEKMASLCMRDPDEDEEEGTDDEDVEEDDDLLAELNEVLGEEQKAVEPPAPMAQPKPTAANPGVEAVLQERLPLSQAAVETARQAGDGAKLRRYDRGLKTLETLLASVRKGNAIDEEDIPPPVAIGRGPAATPSHTPVPPQPSPTVPPAPEPRVIMEAPSPNAPASSPGSAKPQLPPGPCSPGPLAQLQTRQREYKLEALQAKQQGDTAAAARYFRVAKSFDAVLEALSRGEPVDLSRLPPPPDQLPPDPPSPPPQPPAPATTPSAPEVPPPPRTLLEALEQRMERYQVAAAQAKAKGDQRKARMHERIVKQYQDAIRAHKAGRNVDVAELPVPPGFPPIQGLEATEPAQQSLVGVLETAMKLANQDEGPEDEEDETPKKLNSPAAPTAQPRAPASKASQSGSAPAGKAAPKGTSTRAQQQLAFLEGRKKQLLQAALRAKQKNDVEGAKMHLRQAKGLDPMLEASRNGLPVDIAKVPPAPVNKDDFALVQRPGPGLSQEAARRYGELTKLIRQQHEMCLNHSNQFTQLGNITETTKFEKLAEDCKRSMETLKQAFARGLPTPAARFEQRTFSVIKIFPDLSSNDLVLFIVKGINLPTPPGLSPGDLDVFVRFDFPYPNVEEAQKDKTSVIKNTDSPEFKEQFKLSINRSHRGFRRAIQTKGIKFEVVHKGGLFKTDRVLGTAQLKLDSLETACEVREILEVLDGRRPTGGRLEVMVRIREPLTAQQLETTTERWLVIDPVPVAVTTVAGPKGKAPPVPVPSREPGNRSARPLHSLSVLAFDQERLERKILALRQARRPVPPEVAQQYQDIVQRSQWQRTQLEQGGPGIRREYTAQLERQLQFYTEAARRLGNDGSREAAKEALYRRNLVESEISGQLSPRLFRKLPPRVCVSLKNIVDEDFLYAGHIFLGFSKCGRYVLSYTSSSGDDDFSFYIYHLYWWEFNVHSKLKLVRQVRLFQDEEIYSDLYLTVCEWPSDASKVIVFGFNTRSANGMLMNMMMMSDENHRDIYISTVVLLNTSYSLVACAVSVHSAGDPSAQCLRHGFMLHTKYQVVYPFPTFQPAFQLKKDQVVLLNTSYSLVACAVSVHSAGDGGFCQILYDHTASPPAPPSPPGPQSPEMPPALPSFCPEAAPARPSGAPEPSPAIAKAKEFVADIFRRAKEAKGGTSEEARPPPCPGPTGSRCRPPSELPAPCGEAVPRDSPPAAETPAPEPEPGYVNYTKLCYMLEAGEGAEPDDEFEDDKISLPFVVTDLRGRNLRPMRERAAVQGQCLTVEQVTLDFEYGINVCPETNQVLINIGLLLLAFPSPTEEGQLRPKTYHTSLKVAWDLNTGIFETVSVGDLTEVKGQTSERYTWIVL</sequence>
<dbReference type="PRINTS" id="PR01217">
    <property type="entry name" value="PRICHEXTENSN"/>
</dbReference>
<name>L8YID4_TUPCH</name>
<feature type="region of interest" description="Disordered" evidence="15">
    <location>
        <begin position="1108"/>
        <end position="1146"/>
    </location>
</feature>
<dbReference type="GO" id="GO:0005634">
    <property type="term" value="C:nucleus"/>
    <property type="evidence" value="ECO:0007669"/>
    <property type="project" value="UniProtKB-SubCell"/>
</dbReference>
<dbReference type="CDD" id="cd08690">
    <property type="entry name" value="C2_Freud-1"/>
    <property type="match status" value="1"/>
</dbReference>
<evidence type="ECO:0000256" key="6">
    <source>
        <dbReference type="ARBA" id="ARBA00022553"/>
    </source>
</evidence>
<keyword evidence="12" id="KW-0539">Nucleus</keyword>
<evidence type="ECO:0000256" key="10">
    <source>
        <dbReference type="ARBA" id="ARBA00023163"/>
    </source>
</evidence>
<dbReference type="InterPro" id="IPR000008">
    <property type="entry name" value="C2_dom"/>
</dbReference>
<evidence type="ECO:0000256" key="2">
    <source>
        <dbReference type="ARBA" id="ARBA00004300"/>
    </source>
</evidence>
<dbReference type="Pfam" id="PF00168">
    <property type="entry name" value="C2"/>
    <property type="match status" value="1"/>
</dbReference>
<dbReference type="CDD" id="cd20917">
    <property type="entry name" value="DCAF15-NTD"/>
    <property type="match status" value="1"/>
</dbReference>
<evidence type="ECO:0000313" key="18">
    <source>
        <dbReference type="Proteomes" id="UP000011518"/>
    </source>
</evidence>
<feature type="region of interest" description="Disordered" evidence="15">
    <location>
        <begin position="364"/>
        <end position="421"/>
    </location>
</feature>
<dbReference type="PANTHER" id="PTHR13076">
    <property type="entry name" value="COILED-COIL AND C2 DOMAIN-CONTAINING PROTEIN 1-LIKE"/>
    <property type="match status" value="1"/>
</dbReference>
<evidence type="ECO:0000256" key="4">
    <source>
        <dbReference type="ARBA" id="ARBA00022490"/>
    </source>
</evidence>
<keyword evidence="8" id="KW-0175">Coiled coil</keyword>
<organism evidence="17 18">
    <name type="scientific">Tupaia chinensis</name>
    <name type="common">Chinese tree shrew</name>
    <name type="synonym">Tupaia belangeri chinensis</name>
    <dbReference type="NCBI Taxonomy" id="246437"/>
    <lineage>
        <taxon>Eukaryota</taxon>
        <taxon>Metazoa</taxon>
        <taxon>Chordata</taxon>
        <taxon>Craniata</taxon>
        <taxon>Vertebrata</taxon>
        <taxon>Euteleostomi</taxon>
        <taxon>Mammalia</taxon>
        <taxon>Eutheria</taxon>
        <taxon>Euarchontoglires</taxon>
        <taxon>Scandentia</taxon>
        <taxon>Tupaiidae</taxon>
        <taxon>Tupaia</taxon>
    </lineage>
</organism>
<dbReference type="SUPFAM" id="SSF49562">
    <property type="entry name" value="C2 domain (Calcium/lipid-binding domain, CaLB)"/>
    <property type="match status" value="1"/>
</dbReference>
<evidence type="ECO:0000256" key="12">
    <source>
        <dbReference type="ARBA" id="ARBA00023242"/>
    </source>
</evidence>
<dbReference type="Pfam" id="PF14939">
    <property type="entry name" value="DCAF15_WD40"/>
    <property type="match status" value="1"/>
</dbReference>
<feature type="region of interest" description="Disordered" evidence="15">
    <location>
        <begin position="1"/>
        <end position="30"/>
    </location>
</feature>
<dbReference type="GO" id="GO:0005813">
    <property type="term" value="C:centrosome"/>
    <property type="evidence" value="ECO:0007669"/>
    <property type="project" value="UniProtKB-SubCell"/>
</dbReference>
<protein>
    <recommendedName>
        <fullName evidence="13">Coiled-coil and C2 domain-containing protein 1A</fullName>
    </recommendedName>
    <alternativeName>
        <fullName evidence="14">Five prime repressor element under dual repression-binding protein 1</fullName>
    </alternativeName>
</protein>
<dbReference type="SMART" id="SM00685">
    <property type="entry name" value="DM14"/>
    <property type="match status" value="4"/>
</dbReference>
<evidence type="ECO:0000256" key="5">
    <source>
        <dbReference type="ARBA" id="ARBA00022491"/>
    </source>
</evidence>
<reference evidence="18" key="1">
    <citation type="submission" date="2012-07" db="EMBL/GenBank/DDBJ databases">
        <title>Genome of the Chinese tree shrew, a rising model animal genetically related to primates.</title>
        <authorList>
            <person name="Zhang G."/>
            <person name="Fan Y."/>
            <person name="Yao Y."/>
            <person name="Huang Z."/>
        </authorList>
    </citation>
    <scope>NUCLEOTIDE SEQUENCE [LARGE SCALE GENOMIC DNA]</scope>
</reference>
<keyword evidence="9" id="KW-0238">DNA-binding</keyword>
<evidence type="ECO:0000256" key="7">
    <source>
        <dbReference type="ARBA" id="ARBA00023015"/>
    </source>
</evidence>
<dbReference type="Proteomes" id="UP000011518">
    <property type="component" value="Unassembled WGS sequence"/>
</dbReference>
<feature type="compositionally biased region" description="Pro residues" evidence="15">
    <location>
        <begin position="242"/>
        <end position="277"/>
    </location>
</feature>
<evidence type="ECO:0000256" key="13">
    <source>
        <dbReference type="ARBA" id="ARBA00068692"/>
    </source>
</evidence>
<reference evidence="18" key="2">
    <citation type="journal article" date="2013" name="Nat. Commun.">
        <title>Genome of the Chinese tree shrew.</title>
        <authorList>
            <person name="Fan Y."/>
            <person name="Huang Z.Y."/>
            <person name="Cao C.C."/>
            <person name="Chen C.S."/>
            <person name="Chen Y.X."/>
            <person name="Fan D.D."/>
            <person name="He J."/>
            <person name="Hou H.L."/>
            <person name="Hu L."/>
            <person name="Hu X.T."/>
            <person name="Jiang X.T."/>
            <person name="Lai R."/>
            <person name="Lang Y.S."/>
            <person name="Liang B."/>
            <person name="Liao S.G."/>
            <person name="Mu D."/>
            <person name="Ma Y.Y."/>
            <person name="Niu Y.Y."/>
            <person name="Sun X.Q."/>
            <person name="Xia J.Q."/>
            <person name="Xiao J."/>
            <person name="Xiong Z.Q."/>
            <person name="Xu L."/>
            <person name="Yang L."/>
            <person name="Zhang Y."/>
            <person name="Zhao W."/>
            <person name="Zhao X.D."/>
            <person name="Zheng Y.T."/>
            <person name="Zhou J.M."/>
            <person name="Zhu Y.B."/>
            <person name="Zhang G.J."/>
            <person name="Wang J."/>
            <person name="Yao Y.G."/>
        </authorList>
    </citation>
    <scope>NUCLEOTIDE SEQUENCE [LARGE SCALE GENOMIC DNA]</scope>
</reference>
<evidence type="ECO:0000256" key="15">
    <source>
        <dbReference type="SAM" id="MobiDB-lite"/>
    </source>
</evidence>
<feature type="region of interest" description="Disordered" evidence="15">
    <location>
        <begin position="235"/>
        <end position="277"/>
    </location>
</feature>
<evidence type="ECO:0000256" key="9">
    <source>
        <dbReference type="ARBA" id="ARBA00023125"/>
    </source>
</evidence>
<feature type="compositionally biased region" description="Pro residues" evidence="15">
    <location>
        <begin position="139"/>
        <end position="154"/>
    </location>
</feature>
<dbReference type="FunFam" id="2.60.40.150:FF:000110">
    <property type="entry name" value="Coiled-coil and C2 domain-containing protein 1A"/>
    <property type="match status" value="1"/>
</dbReference>
<feature type="compositionally biased region" description="Low complexity" evidence="15">
    <location>
        <begin position="387"/>
        <end position="416"/>
    </location>
</feature>
<comment type="similarity">
    <text evidence="3">Belongs to the CC2D1 family.</text>
</comment>
<keyword evidence="11" id="KW-0206">Cytoskeleton</keyword>
<feature type="region of interest" description="Disordered" evidence="15">
    <location>
        <begin position="1164"/>
        <end position="1217"/>
    </location>
</feature>
<dbReference type="PROSITE" id="PS50004">
    <property type="entry name" value="C2"/>
    <property type="match status" value="1"/>
</dbReference>
<proteinExistence type="inferred from homology"/>
<feature type="region of interest" description="Disordered" evidence="15">
    <location>
        <begin position="750"/>
        <end position="771"/>
    </location>
</feature>
<feature type="region of interest" description="Disordered" evidence="15">
    <location>
        <begin position="116"/>
        <end position="212"/>
    </location>
</feature>
<dbReference type="GO" id="GO:0003677">
    <property type="term" value="F:DNA binding"/>
    <property type="evidence" value="ECO:0007669"/>
    <property type="project" value="UniProtKB-KW"/>
</dbReference>
<dbReference type="Pfam" id="PF21528">
    <property type="entry name" value="CC2D1A-B_DM14"/>
    <property type="match status" value="3"/>
</dbReference>
<dbReference type="SMART" id="SM00239">
    <property type="entry name" value="C2"/>
    <property type="match status" value="1"/>
</dbReference>
<dbReference type="InterPro" id="IPR032734">
    <property type="entry name" value="DCAF15_WD40"/>
</dbReference>
<dbReference type="PANTHER" id="PTHR13076:SF8">
    <property type="entry name" value="COILED-COIL AND C2 DOMAIN-CONTAINING PROTEIN 1A"/>
    <property type="match status" value="1"/>
</dbReference>
<evidence type="ECO:0000256" key="11">
    <source>
        <dbReference type="ARBA" id="ARBA00023212"/>
    </source>
</evidence>
<dbReference type="InterPro" id="IPR006608">
    <property type="entry name" value="CC2D1A/B_DM14"/>
</dbReference>
<dbReference type="EMBL" id="KB358908">
    <property type="protein sequence ID" value="ELV14331.1"/>
    <property type="molecule type" value="Genomic_DNA"/>
</dbReference>
<keyword evidence="10" id="KW-0804">Transcription</keyword>
<keyword evidence="18" id="KW-1185">Reference proteome</keyword>
<evidence type="ECO:0000256" key="14">
    <source>
        <dbReference type="ARBA" id="ARBA00080072"/>
    </source>
</evidence>
<feature type="compositionally biased region" description="Pro residues" evidence="15">
    <location>
        <begin position="1108"/>
        <end position="1126"/>
    </location>
</feature>
<dbReference type="FunCoup" id="L8YID4">
    <property type="interactions" value="2204"/>
</dbReference>
<keyword evidence="4" id="KW-0963">Cytoplasm</keyword>
<feature type="compositionally biased region" description="Acidic residues" evidence="15">
    <location>
        <begin position="15"/>
        <end position="30"/>
    </location>
</feature>
<keyword evidence="5" id="KW-0678">Repressor</keyword>
<dbReference type="eggNOG" id="KOG3837">
    <property type="taxonomic scope" value="Eukaryota"/>
</dbReference>
<feature type="domain" description="C2" evidence="16">
    <location>
        <begin position="568"/>
        <end position="702"/>
    </location>
</feature>